<dbReference type="PATRIC" id="fig|1195246.3.peg.1223"/>
<dbReference type="InterPro" id="IPR036188">
    <property type="entry name" value="FAD/NAD-bd_sf"/>
</dbReference>
<evidence type="ECO:0000313" key="3">
    <source>
        <dbReference type="Proteomes" id="UP000035062"/>
    </source>
</evidence>
<dbReference type="EMBL" id="AKKU01000011">
    <property type="protein sequence ID" value="EIW89669.1"/>
    <property type="molecule type" value="Genomic_DNA"/>
</dbReference>
<protein>
    <submittedName>
        <fullName evidence="2">FAD dependent oxidoreductase</fullName>
    </submittedName>
</protein>
<dbReference type="Gene3D" id="3.50.50.60">
    <property type="entry name" value="FAD/NAD(P)-binding domain"/>
    <property type="match status" value="1"/>
</dbReference>
<proteinExistence type="predicted"/>
<reference evidence="2 3" key="1">
    <citation type="journal article" date="2012" name="J. Bacteriol.">
        <title>Genome Sequence of Pectin-Degrading Alishewanella agri, Isolated from Landfill Soil.</title>
        <authorList>
            <person name="Kim J."/>
            <person name="Jung J."/>
            <person name="Sung J.S."/>
            <person name="Chun J."/>
            <person name="Park W."/>
        </authorList>
    </citation>
    <scope>NUCLEOTIDE SEQUENCE [LARGE SCALE GENOMIC DNA]</scope>
    <source>
        <strain evidence="2 3">BL06</strain>
    </source>
</reference>
<evidence type="ECO:0000313" key="2">
    <source>
        <dbReference type="EMBL" id="EIW89669.1"/>
    </source>
</evidence>
<evidence type="ECO:0000259" key="1">
    <source>
        <dbReference type="Pfam" id="PF01593"/>
    </source>
</evidence>
<dbReference type="Pfam" id="PF01593">
    <property type="entry name" value="Amino_oxidase"/>
    <property type="match status" value="1"/>
</dbReference>
<feature type="domain" description="Amine oxidase" evidence="1">
    <location>
        <begin position="94"/>
        <end position="307"/>
    </location>
</feature>
<comment type="caution">
    <text evidence="2">The sequence shown here is derived from an EMBL/GenBank/DDBJ whole genome shotgun (WGS) entry which is preliminary data.</text>
</comment>
<dbReference type="Proteomes" id="UP000035062">
    <property type="component" value="Unassembled WGS sequence"/>
</dbReference>
<dbReference type="eggNOG" id="COG3380">
    <property type="taxonomic scope" value="Bacteria"/>
</dbReference>
<gene>
    <name evidence="2" type="ORF">AGRI_06187</name>
</gene>
<dbReference type="PANTHER" id="PTHR16128:SF5">
    <property type="entry name" value="FAD_NAD(P)-BINDING OXIDOREDUCTASE FAMILY PROTEIN"/>
    <property type="match status" value="1"/>
</dbReference>
<dbReference type="SUPFAM" id="SSF51905">
    <property type="entry name" value="FAD/NAD(P)-binding domain"/>
    <property type="match status" value="1"/>
</dbReference>
<dbReference type="Pfam" id="PF13450">
    <property type="entry name" value="NAD_binding_8"/>
    <property type="match status" value="1"/>
</dbReference>
<dbReference type="Gene3D" id="3.90.660.10">
    <property type="match status" value="1"/>
</dbReference>
<dbReference type="PANTHER" id="PTHR16128">
    <property type="entry name" value="FAD/NAD(P)-BINDING OXIDOREDUCTASE FAMILY PROTEIN"/>
    <property type="match status" value="1"/>
</dbReference>
<keyword evidence="3" id="KW-1185">Reference proteome</keyword>
<dbReference type="InterPro" id="IPR002937">
    <property type="entry name" value="Amino_oxidase"/>
</dbReference>
<dbReference type="GO" id="GO:0016491">
    <property type="term" value="F:oxidoreductase activity"/>
    <property type="evidence" value="ECO:0007669"/>
    <property type="project" value="InterPro"/>
</dbReference>
<name>I9P4E3_9ALTE</name>
<accession>I9P4E3</accession>
<organism evidence="2 3">
    <name type="scientific">Alishewanella agri BL06</name>
    <dbReference type="NCBI Taxonomy" id="1195246"/>
    <lineage>
        <taxon>Bacteria</taxon>
        <taxon>Pseudomonadati</taxon>
        <taxon>Pseudomonadota</taxon>
        <taxon>Gammaproteobacteria</taxon>
        <taxon>Alteromonadales</taxon>
        <taxon>Alteromonadaceae</taxon>
        <taxon>Alishewanella</taxon>
    </lineage>
</organism>
<dbReference type="STRING" id="1195246.AGRI_06187"/>
<dbReference type="AlphaFoldDB" id="I9P4E3"/>
<sequence length="310" mass="34197">MACAKRLTELGMVVEVFDKARGPGGRMTSKRTTHGYLDLGAQYFTAREPRFIKQVQHWQQQGVVAPWLAPVWQYQQGKLQPSPDSQYRFIGVPAMHSPVKQLAMGLNVQYQWQLTKLQYDAAGWWLTDSQARQLGPFSAVVLSIPPAQAAAMLPAELAASLPTASLTPCWAVNIELVAPSGVPAGGIFVKDPALPVSWLSRQNSKPGRMHSESWLVHFTPAFSQQHLEQDDSFWQQSAVTCLAQILSADISSKSILCHRWRYAQINPASQATATQALSQGLWLAGDWTKGGRVENAWLSGIDIAEQLTYG</sequence>